<sequence>LHLYLKKIQYRSKQDETFSFDENREFITKYLVYSNFMASPDLVIKNFL</sequence>
<feature type="non-terminal residue" evidence="1">
    <location>
        <position position="1"/>
    </location>
</feature>
<evidence type="ECO:0000313" key="2">
    <source>
        <dbReference type="Proteomes" id="UP000694892"/>
    </source>
</evidence>
<dbReference type="AlphaFoldDB" id="A0A974DQV5"/>
<feature type="non-terminal residue" evidence="1">
    <location>
        <position position="48"/>
    </location>
</feature>
<dbReference type="Proteomes" id="UP000694892">
    <property type="component" value="Chromosome 1S"/>
</dbReference>
<reference evidence="2" key="1">
    <citation type="journal article" date="2016" name="Nature">
        <title>Genome evolution in the allotetraploid frog Xenopus laevis.</title>
        <authorList>
            <person name="Session A.M."/>
            <person name="Uno Y."/>
            <person name="Kwon T."/>
            <person name="Chapman J.A."/>
            <person name="Toyoda A."/>
            <person name="Takahashi S."/>
            <person name="Fukui A."/>
            <person name="Hikosaka A."/>
            <person name="Suzuki A."/>
            <person name="Kondo M."/>
            <person name="van Heeringen S.J."/>
            <person name="Quigley I."/>
            <person name="Heinz S."/>
            <person name="Ogino H."/>
            <person name="Ochi H."/>
            <person name="Hellsten U."/>
            <person name="Lyons J.B."/>
            <person name="Simakov O."/>
            <person name="Putnam N."/>
            <person name="Stites J."/>
            <person name="Kuroki Y."/>
            <person name="Tanaka T."/>
            <person name="Michiue T."/>
            <person name="Watanabe M."/>
            <person name="Bogdanovic O."/>
            <person name="Lister R."/>
            <person name="Georgiou G."/>
            <person name="Paranjpe S.S."/>
            <person name="van Kruijsbergen I."/>
            <person name="Shu S."/>
            <person name="Carlson J."/>
            <person name="Kinoshita T."/>
            <person name="Ohta Y."/>
            <person name="Mawaribuchi S."/>
            <person name="Jenkins J."/>
            <person name="Grimwood J."/>
            <person name="Schmutz J."/>
            <person name="Mitros T."/>
            <person name="Mozaffari S.V."/>
            <person name="Suzuki Y."/>
            <person name="Haramoto Y."/>
            <person name="Yamamoto T.S."/>
            <person name="Takagi C."/>
            <person name="Heald R."/>
            <person name="Miller K."/>
            <person name="Haudenschild C."/>
            <person name="Kitzman J."/>
            <person name="Nakayama T."/>
            <person name="Izutsu Y."/>
            <person name="Robert J."/>
            <person name="Fortriede J."/>
            <person name="Burns K."/>
            <person name="Lotay V."/>
            <person name="Karimi K."/>
            <person name="Yasuoka Y."/>
            <person name="Dichmann D.S."/>
            <person name="Flajnik M.F."/>
            <person name="Houston D.W."/>
            <person name="Shendure J."/>
            <person name="DuPasquier L."/>
            <person name="Vize P.D."/>
            <person name="Zorn A.M."/>
            <person name="Ito M."/>
            <person name="Marcotte E.M."/>
            <person name="Wallingford J.B."/>
            <person name="Ito Y."/>
            <person name="Asashima M."/>
            <person name="Ueno N."/>
            <person name="Matsuda Y."/>
            <person name="Veenstra G.J."/>
            <person name="Fujiyama A."/>
            <person name="Harland R.M."/>
            <person name="Taira M."/>
            <person name="Rokhsar D.S."/>
        </authorList>
    </citation>
    <scope>NUCLEOTIDE SEQUENCE [LARGE SCALE GENOMIC DNA]</scope>
    <source>
        <strain evidence="2">J</strain>
    </source>
</reference>
<gene>
    <name evidence="1" type="ORF">XELAEV_180086834mg</name>
</gene>
<name>A0A974DQV5_XENLA</name>
<dbReference type="EMBL" id="CM004467">
    <property type="protein sequence ID" value="OCT96479.1"/>
    <property type="molecule type" value="Genomic_DNA"/>
</dbReference>
<protein>
    <submittedName>
        <fullName evidence="1">Uncharacterized protein</fullName>
    </submittedName>
</protein>
<evidence type="ECO:0000313" key="1">
    <source>
        <dbReference type="EMBL" id="OCT96479.1"/>
    </source>
</evidence>
<organism evidence="1 2">
    <name type="scientific">Xenopus laevis</name>
    <name type="common">African clawed frog</name>
    <dbReference type="NCBI Taxonomy" id="8355"/>
    <lineage>
        <taxon>Eukaryota</taxon>
        <taxon>Metazoa</taxon>
        <taxon>Chordata</taxon>
        <taxon>Craniata</taxon>
        <taxon>Vertebrata</taxon>
        <taxon>Euteleostomi</taxon>
        <taxon>Amphibia</taxon>
        <taxon>Batrachia</taxon>
        <taxon>Anura</taxon>
        <taxon>Pipoidea</taxon>
        <taxon>Pipidae</taxon>
        <taxon>Xenopodinae</taxon>
        <taxon>Xenopus</taxon>
        <taxon>Xenopus</taxon>
    </lineage>
</organism>
<accession>A0A974DQV5</accession>
<proteinExistence type="predicted"/>